<name>A0ABQ2CT25_9DEIO</name>
<dbReference type="Proteomes" id="UP000632222">
    <property type="component" value="Unassembled WGS sequence"/>
</dbReference>
<keyword evidence="7 9" id="KW-0030">Aminoacyl-tRNA synthetase</keyword>
<accession>A0ABQ2CT25</accession>
<dbReference type="Gene3D" id="3.40.50.620">
    <property type="entry name" value="HUPs"/>
    <property type="match status" value="1"/>
</dbReference>
<keyword evidence="11" id="KW-1185">Reference proteome</keyword>
<evidence type="ECO:0000256" key="3">
    <source>
        <dbReference type="ARBA" id="ARBA00022598"/>
    </source>
</evidence>
<keyword evidence="5 9" id="KW-0067">ATP-binding</keyword>
<keyword evidence="3 9" id="KW-0436">Ligase</keyword>
<dbReference type="Gene3D" id="1.10.240.10">
    <property type="entry name" value="Tyrosyl-Transfer RNA Synthetase"/>
    <property type="match status" value="1"/>
</dbReference>
<comment type="similarity">
    <text evidence="1 9">Belongs to the class-I aminoacyl-tRNA synthetase family.</text>
</comment>
<reference evidence="11" key="1">
    <citation type="journal article" date="2019" name="Int. J. Syst. Evol. Microbiol.">
        <title>The Global Catalogue of Microorganisms (GCM) 10K type strain sequencing project: providing services to taxonomists for standard genome sequencing and annotation.</title>
        <authorList>
            <consortium name="The Broad Institute Genomics Platform"/>
            <consortium name="The Broad Institute Genome Sequencing Center for Infectious Disease"/>
            <person name="Wu L."/>
            <person name="Ma J."/>
        </authorList>
    </citation>
    <scope>NUCLEOTIDE SEQUENCE [LARGE SCALE GENOMIC DNA]</scope>
    <source>
        <strain evidence="11">JCM 14370</strain>
    </source>
</reference>
<keyword evidence="4 9" id="KW-0547">Nucleotide-binding</keyword>
<organism evidence="10 11">
    <name type="scientific">Deinococcus roseus</name>
    <dbReference type="NCBI Taxonomy" id="392414"/>
    <lineage>
        <taxon>Bacteria</taxon>
        <taxon>Thermotogati</taxon>
        <taxon>Deinococcota</taxon>
        <taxon>Deinococci</taxon>
        <taxon>Deinococcales</taxon>
        <taxon>Deinococcaceae</taxon>
        <taxon>Deinococcus</taxon>
    </lineage>
</organism>
<dbReference type="Pfam" id="PF00579">
    <property type="entry name" value="tRNA-synt_1b"/>
    <property type="match status" value="1"/>
</dbReference>
<evidence type="ECO:0000313" key="10">
    <source>
        <dbReference type="EMBL" id="GGJ18278.1"/>
    </source>
</evidence>
<dbReference type="EMBL" id="BMOD01000001">
    <property type="protein sequence ID" value="GGJ18278.1"/>
    <property type="molecule type" value="Genomic_DNA"/>
</dbReference>
<evidence type="ECO:0000256" key="2">
    <source>
        <dbReference type="ARBA" id="ARBA00013161"/>
    </source>
</evidence>
<gene>
    <name evidence="10" type="primary">trpS</name>
    <name evidence="10" type="ORF">GCM10008938_00520</name>
</gene>
<dbReference type="PANTHER" id="PTHR43766">
    <property type="entry name" value="TRYPTOPHAN--TRNA LIGASE, MITOCHONDRIAL"/>
    <property type="match status" value="1"/>
</dbReference>
<dbReference type="PROSITE" id="PS00178">
    <property type="entry name" value="AA_TRNA_LIGASE_I"/>
    <property type="match status" value="1"/>
</dbReference>
<proteinExistence type="inferred from homology"/>
<dbReference type="InterPro" id="IPR001412">
    <property type="entry name" value="aa-tRNA-synth_I_CS"/>
</dbReference>
<evidence type="ECO:0000256" key="6">
    <source>
        <dbReference type="ARBA" id="ARBA00022917"/>
    </source>
</evidence>
<dbReference type="NCBIfam" id="TIGR00233">
    <property type="entry name" value="trpS"/>
    <property type="match status" value="1"/>
</dbReference>
<comment type="caution">
    <text evidence="10">The sequence shown here is derived from an EMBL/GenBank/DDBJ whole genome shotgun (WGS) entry which is preliminary data.</text>
</comment>
<dbReference type="InterPro" id="IPR050203">
    <property type="entry name" value="Trp-tRNA_synthetase"/>
</dbReference>
<evidence type="ECO:0000256" key="9">
    <source>
        <dbReference type="RuleBase" id="RU363036"/>
    </source>
</evidence>
<dbReference type="RefSeq" id="WP_188998070.1">
    <property type="nucleotide sequence ID" value="NZ_BMOD01000001.1"/>
</dbReference>
<protein>
    <recommendedName>
        <fullName evidence="2 8">Tryptophan--tRNA ligase</fullName>
        <ecNumber evidence="2 8">6.1.1.2</ecNumber>
    </recommendedName>
</protein>
<dbReference type="InterPro" id="IPR002305">
    <property type="entry name" value="aa-tRNA-synth_Ic"/>
</dbReference>
<dbReference type="GO" id="GO:0016874">
    <property type="term" value="F:ligase activity"/>
    <property type="evidence" value="ECO:0007669"/>
    <property type="project" value="UniProtKB-KW"/>
</dbReference>
<dbReference type="InterPro" id="IPR014729">
    <property type="entry name" value="Rossmann-like_a/b/a_fold"/>
</dbReference>
<evidence type="ECO:0000256" key="7">
    <source>
        <dbReference type="ARBA" id="ARBA00023146"/>
    </source>
</evidence>
<dbReference type="InterPro" id="IPR002306">
    <property type="entry name" value="Trp-tRNA-ligase"/>
</dbReference>
<dbReference type="EC" id="6.1.1.2" evidence="2 8"/>
<keyword evidence="6 9" id="KW-0648">Protein biosynthesis</keyword>
<dbReference type="PANTHER" id="PTHR43766:SF1">
    <property type="entry name" value="TRYPTOPHAN--TRNA LIGASE, MITOCHONDRIAL"/>
    <property type="match status" value="1"/>
</dbReference>
<evidence type="ECO:0000256" key="1">
    <source>
        <dbReference type="ARBA" id="ARBA00005594"/>
    </source>
</evidence>
<dbReference type="PRINTS" id="PR01039">
    <property type="entry name" value="TRNASYNTHTRP"/>
</dbReference>
<evidence type="ECO:0000256" key="4">
    <source>
        <dbReference type="ARBA" id="ARBA00022741"/>
    </source>
</evidence>
<evidence type="ECO:0000256" key="5">
    <source>
        <dbReference type="ARBA" id="ARBA00022840"/>
    </source>
</evidence>
<evidence type="ECO:0000256" key="8">
    <source>
        <dbReference type="NCBIfam" id="TIGR00233"/>
    </source>
</evidence>
<sequence length="334" mass="37710">MNAPHLLTGDRPTGRLHLGHYFGSLQSRVTLQNTHHSFILIADVQALTDHFHHPEKVSENVLEVLKDNLAVGLSPEKCTFVLQSQVPEIAELTVFFSNLVTLGRLQQNPTVRHEIRQKQALFGESVTYGFLGYPISQAADITAFQAEVVPVGEDQLPIIEQTRELVRSFNRYYGEVLREPRALLAEHPRIRGLDGQQKMGKSLGNAIHLADPEADTRQKIMQAITDPQKARKNDPGRPEVCTVYTYHRLFQPEHLGTVYQECSTGSRGCVQCKQELAFCVNQHLAPIREVRQELQHQDAQLSEMLLDHTEQARVTSKATLQAVRKGMRLLFKTS</sequence>
<dbReference type="CDD" id="cd00806">
    <property type="entry name" value="TrpRS_core"/>
    <property type="match status" value="1"/>
</dbReference>
<evidence type="ECO:0000313" key="11">
    <source>
        <dbReference type="Proteomes" id="UP000632222"/>
    </source>
</evidence>
<dbReference type="SUPFAM" id="SSF52374">
    <property type="entry name" value="Nucleotidylyl transferase"/>
    <property type="match status" value="1"/>
</dbReference>